<dbReference type="CDD" id="cd04186">
    <property type="entry name" value="GT_2_like_c"/>
    <property type="match status" value="1"/>
</dbReference>
<dbReference type="Gene3D" id="3.90.550.10">
    <property type="entry name" value="Spore Coat Polysaccharide Biosynthesis Protein SpsA, Chain A"/>
    <property type="match status" value="1"/>
</dbReference>
<dbReference type="Pfam" id="PF13641">
    <property type="entry name" value="Glyco_tranf_2_3"/>
    <property type="match status" value="1"/>
</dbReference>
<keyword evidence="3" id="KW-0808">Transferase</keyword>
<evidence type="ECO:0000256" key="3">
    <source>
        <dbReference type="ARBA" id="ARBA00022679"/>
    </source>
</evidence>
<sequence>MPTATCTRGMWRPSSWPTAACTRNGRNANACSHGAWRVRCSGWNGRRGRSSNACWGGPDMVRTIGIAAEDVGIILVNFRGLRDTLSCLGAVANLRTPPRRVIVVDNGSDDGSAETLRRELARPGSGVCAELLELPGNEGFAGGNNAALRLLLRDQGCRAFWLLNNDAEPEPAALDALCETLNGLATPGACGSLLVHMGGAGRVQCTGGGRLNRLLGTARHLGEGLTTEAARRLSAKDVGARLDYICGASLLVSRSAVERAGLPDEAFFLYYEDVEWGIRLRRAGFDLGYAPGSVVLHKEGGSTGAASSRKGGAPVRSRFIDYLTLRNRVWLVRSAYPFALPLVLASYLGVVVNRCRRGQAGRLGLVARAAWHGLTGRMGRPNPSNSEDRQA</sequence>
<protein>
    <submittedName>
        <fullName evidence="5">Glycosyltransferase family 2 protein</fullName>
    </submittedName>
</protein>
<gene>
    <name evidence="5" type="ORF">FVW20_16815</name>
</gene>
<keyword evidence="2" id="KW-0328">Glycosyltransferase</keyword>
<name>A0ABS0J835_9BACT</name>
<feature type="transmembrane region" description="Helical" evidence="4">
    <location>
        <begin position="335"/>
        <end position="352"/>
    </location>
</feature>
<comment type="caution">
    <text evidence="5">The sequence shown here is derived from an EMBL/GenBank/DDBJ whole genome shotgun (WGS) entry which is preliminary data.</text>
</comment>
<evidence type="ECO:0000256" key="1">
    <source>
        <dbReference type="ARBA" id="ARBA00006739"/>
    </source>
</evidence>
<proteinExistence type="inferred from homology"/>
<dbReference type="SUPFAM" id="SSF53448">
    <property type="entry name" value="Nucleotide-diphospho-sugar transferases"/>
    <property type="match status" value="1"/>
</dbReference>
<dbReference type="EMBL" id="VRYY01000651">
    <property type="protein sequence ID" value="MBG3878621.1"/>
    <property type="molecule type" value="Genomic_DNA"/>
</dbReference>
<accession>A0ABS0J835</accession>
<reference evidence="5 6" key="1">
    <citation type="submission" date="2019-08" db="EMBL/GenBank/DDBJ databases">
        <authorList>
            <person name="Luo N."/>
        </authorList>
    </citation>
    <scope>NUCLEOTIDE SEQUENCE [LARGE SCALE GENOMIC DNA]</scope>
    <source>
        <strain evidence="5 6">NCIMB 9442</strain>
    </source>
</reference>
<organism evidence="5 6">
    <name type="scientific">Nitratidesulfovibrio oxamicus</name>
    <dbReference type="NCBI Taxonomy" id="32016"/>
    <lineage>
        <taxon>Bacteria</taxon>
        <taxon>Pseudomonadati</taxon>
        <taxon>Thermodesulfobacteriota</taxon>
        <taxon>Desulfovibrionia</taxon>
        <taxon>Desulfovibrionales</taxon>
        <taxon>Desulfovibrionaceae</taxon>
        <taxon>Nitratidesulfovibrio</taxon>
    </lineage>
</organism>
<dbReference type="Proteomes" id="UP001194469">
    <property type="component" value="Unassembled WGS sequence"/>
</dbReference>
<dbReference type="InterPro" id="IPR029044">
    <property type="entry name" value="Nucleotide-diphossugar_trans"/>
</dbReference>
<evidence type="ECO:0000256" key="2">
    <source>
        <dbReference type="ARBA" id="ARBA00022676"/>
    </source>
</evidence>
<keyword evidence="4" id="KW-0812">Transmembrane</keyword>
<evidence type="ECO:0000256" key="4">
    <source>
        <dbReference type="SAM" id="Phobius"/>
    </source>
</evidence>
<dbReference type="PANTHER" id="PTHR43179:SF12">
    <property type="entry name" value="GALACTOFURANOSYLTRANSFERASE GLFT2"/>
    <property type="match status" value="1"/>
</dbReference>
<evidence type="ECO:0000313" key="5">
    <source>
        <dbReference type="EMBL" id="MBG3878621.1"/>
    </source>
</evidence>
<dbReference type="PANTHER" id="PTHR43179">
    <property type="entry name" value="RHAMNOSYLTRANSFERASE WBBL"/>
    <property type="match status" value="1"/>
</dbReference>
<evidence type="ECO:0000313" key="6">
    <source>
        <dbReference type="Proteomes" id="UP001194469"/>
    </source>
</evidence>
<comment type="similarity">
    <text evidence="1">Belongs to the glycosyltransferase 2 family.</text>
</comment>
<keyword evidence="4" id="KW-0472">Membrane</keyword>
<keyword evidence="4" id="KW-1133">Transmembrane helix</keyword>
<keyword evidence="6" id="KW-1185">Reference proteome</keyword>